<reference evidence="5" key="1">
    <citation type="submission" date="2021-12" db="EMBL/GenBank/DDBJ databases">
        <title>Draft genome sequence of Corynebacterium ammoniagenes strain T-723.</title>
        <authorList>
            <person name="Matsuzawa M."/>
            <person name="Hiratani M."/>
            <person name="Abe I."/>
            <person name="Tsuji Y."/>
            <person name="Nakamura J."/>
        </authorList>
    </citation>
    <scope>NUCLEOTIDE SEQUENCE</scope>
    <source>
        <strain evidence="5">T-723</strain>
    </source>
</reference>
<gene>
    <name evidence="5" type="ORF">CAT723_19590</name>
</gene>
<organism evidence="5 6">
    <name type="scientific">Corynebacterium ammoniagenes</name>
    <name type="common">Brevibacterium ammoniagenes</name>
    <dbReference type="NCBI Taxonomy" id="1697"/>
    <lineage>
        <taxon>Bacteria</taxon>
        <taxon>Bacillati</taxon>
        <taxon>Actinomycetota</taxon>
        <taxon>Actinomycetes</taxon>
        <taxon>Mycobacteriales</taxon>
        <taxon>Corynebacteriaceae</taxon>
        <taxon>Corynebacterium</taxon>
    </lineage>
</organism>
<name>A0AAV5GB23_CORAM</name>
<evidence type="ECO:0000256" key="1">
    <source>
        <dbReference type="ARBA" id="ARBA00022723"/>
    </source>
</evidence>
<dbReference type="PRINTS" id="PR00377">
    <property type="entry name" value="IMPHPHTASES"/>
</dbReference>
<dbReference type="Pfam" id="PF00459">
    <property type="entry name" value="Inositol_P"/>
    <property type="match status" value="1"/>
</dbReference>
<dbReference type="PROSITE" id="PS00629">
    <property type="entry name" value="IMP_1"/>
    <property type="match status" value="1"/>
</dbReference>
<dbReference type="InterPro" id="IPR000760">
    <property type="entry name" value="Inositol_monophosphatase-like"/>
</dbReference>
<protein>
    <submittedName>
        <fullName evidence="5">Fructose-1,6-bisphosphatase</fullName>
    </submittedName>
</protein>
<sequence length="301" mass="32290">MALESTANGHFDSQSPDKATTIAGMTESAQPTFEEMLAAITKTFIVAHVDDTDAHLAQALVYNAGRLAWRMREQGISTEQKTSVSDVVTEADRAAETFVAGVLEAIRGDDGIIGEEGTQRESKSGRTWVIDPVDGTYNFSNGSDYWCSALALTDEQGTVMGAVHRPTMGYTWFGGRDFPTSLDGKEVAQLDDAPASQLCLATYLHPRFMADAQLRDAWLSVAENFASVRMLGAGSVDLSTVADGSMGAWMQHSVPDWDWLPGQALVHAAGGATSKVEAGGVEWCIAGNQQVVSEMENFLRG</sequence>
<evidence type="ECO:0000313" key="5">
    <source>
        <dbReference type="EMBL" id="GJN43480.1"/>
    </source>
</evidence>
<keyword evidence="2" id="KW-0378">Hydrolase</keyword>
<dbReference type="GO" id="GO:0007165">
    <property type="term" value="P:signal transduction"/>
    <property type="evidence" value="ECO:0007669"/>
    <property type="project" value="TreeGrafter"/>
</dbReference>
<comment type="caution">
    <text evidence="5">The sequence shown here is derived from an EMBL/GenBank/DDBJ whole genome shotgun (WGS) entry which is preliminary data.</text>
</comment>
<dbReference type="GO" id="GO:0046872">
    <property type="term" value="F:metal ion binding"/>
    <property type="evidence" value="ECO:0007669"/>
    <property type="project" value="UniProtKB-KW"/>
</dbReference>
<feature type="binding site" evidence="4">
    <location>
        <position position="115"/>
    </location>
    <ligand>
        <name>Mg(2+)</name>
        <dbReference type="ChEBI" id="CHEBI:18420"/>
        <label>1</label>
        <note>catalytic</note>
    </ligand>
</feature>
<dbReference type="PANTHER" id="PTHR20854:SF4">
    <property type="entry name" value="INOSITOL-1-MONOPHOSPHATASE-RELATED"/>
    <property type="match status" value="1"/>
</dbReference>
<dbReference type="InterPro" id="IPR020583">
    <property type="entry name" value="Inositol_monoP_metal-BS"/>
</dbReference>
<evidence type="ECO:0000256" key="2">
    <source>
        <dbReference type="ARBA" id="ARBA00022801"/>
    </source>
</evidence>
<evidence type="ECO:0000256" key="3">
    <source>
        <dbReference type="ARBA" id="ARBA00022842"/>
    </source>
</evidence>
<dbReference type="PANTHER" id="PTHR20854">
    <property type="entry name" value="INOSITOL MONOPHOSPHATASE"/>
    <property type="match status" value="1"/>
</dbReference>
<dbReference type="Gene3D" id="3.40.190.80">
    <property type="match status" value="1"/>
</dbReference>
<comment type="cofactor">
    <cofactor evidence="4">
        <name>Mg(2+)</name>
        <dbReference type="ChEBI" id="CHEBI:18420"/>
    </cofactor>
</comment>
<dbReference type="Proteomes" id="UP001054925">
    <property type="component" value="Unassembled WGS sequence"/>
</dbReference>
<accession>A0AAV5GB23</accession>
<feature type="binding site" evidence="4">
    <location>
        <position position="131"/>
    </location>
    <ligand>
        <name>Mg(2+)</name>
        <dbReference type="ChEBI" id="CHEBI:18420"/>
        <label>1</label>
        <note>catalytic</note>
    </ligand>
</feature>
<proteinExistence type="predicted"/>
<dbReference type="CDD" id="cd01637">
    <property type="entry name" value="IMPase_like"/>
    <property type="match status" value="1"/>
</dbReference>
<keyword evidence="3 4" id="KW-0460">Magnesium</keyword>
<dbReference type="Gene3D" id="3.30.540.10">
    <property type="entry name" value="Fructose-1,6-Bisphosphatase, subunit A, domain 1"/>
    <property type="match status" value="1"/>
</dbReference>
<feature type="binding site" evidence="4">
    <location>
        <position position="134"/>
    </location>
    <ligand>
        <name>Mg(2+)</name>
        <dbReference type="ChEBI" id="CHEBI:18420"/>
        <label>1</label>
        <note>catalytic</note>
    </ligand>
</feature>
<dbReference type="AlphaFoldDB" id="A0AAV5GB23"/>
<evidence type="ECO:0000256" key="4">
    <source>
        <dbReference type="PIRSR" id="PIRSR600760-2"/>
    </source>
</evidence>
<dbReference type="SUPFAM" id="SSF56655">
    <property type="entry name" value="Carbohydrate phosphatase"/>
    <property type="match status" value="1"/>
</dbReference>
<feature type="binding site" evidence="4">
    <location>
        <position position="258"/>
    </location>
    <ligand>
        <name>Mg(2+)</name>
        <dbReference type="ChEBI" id="CHEBI:18420"/>
        <label>1</label>
        <note>catalytic</note>
    </ligand>
</feature>
<evidence type="ECO:0000313" key="6">
    <source>
        <dbReference type="Proteomes" id="UP001054925"/>
    </source>
</evidence>
<dbReference type="GO" id="GO:0008934">
    <property type="term" value="F:inositol monophosphate 1-phosphatase activity"/>
    <property type="evidence" value="ECO:0007669"/>
    <property type="project" value="TreeGrafter"/>
</dbReference>
<dbReference type="EMBL" id="BQKK01000005">
    <property type="protein sequence ID" value="GJN43480.1"/>
    <property type="molecule type" value="Genomic_DNA"/>
</dbReference>
<dbReference type="GO" id="GO:0006020">
    <property type="term" value="P:inositol metabolic process"/>
    <property type="evidence" value="ECO:0007669"/>
    <property type="project" value="TreeGrafter"/>
</dbReference>
<keyword evidence="1 4" id="KW-0479">Metal-binding</keyword>